<keyword evidence="2" id="KW-0808">Transferase</keyword>
<dbReference type="RefSeq" id="WP_074635376.1">
    <property type="nucleotide sequence ID" value="NZ_CP160849.1"/>
</dbReference>
<gene>
    <name evidence="5" type="ORF">SAMN04488041_103208</name>
</gene>
<evidence type="ECO:0000313" key="5">
    <source>
        <dbReference type="EMBL" id="SDW77885.1"/>
    </source>
</evidence>
<proteinExistence type="predicted"/>
<dbReference type="GO" id="GO:0046872">
    <property type="term" value="F:metal ion binding"/>
    <property type="evidence" value="ECO:0007669"/>
    <property type="project" value="UniProtKB-KW"/>
</dbReference>
<dbReference type="Pfam" id="PF05853">
    <property type="entry name" value="BKACE"/>
    <property type="match status" value="1"/>
</dbReference>
<dbReference type="AlphaFoldDB" id="A0A1H2WBI7"/>
<dbReference type="InterPro" id="IPR013785">
    <property type="entry name" value="Aldolase_TIM"/>
</dbReference>
<dbReference type="Gene3D" id="3.20.20.70">
    <property type="entry name" value="Aldolase class I"/>
    <property type="match status" value="1"/>
</dbReference>
<evidence type="ECO:0000256" key="2">
    <source>
        <dbReference type="ARBA" id="ARBA00022679"/>
    </source>
</evidence>
<protein>
    <submittedName>
        <fullName evidence="5">Uncharacterized conserved protein, DUF849 family</fullName>
    </submittedName>
</protein>
<dbReference type="STRING" id="60137.SAMN04488041_103208"/>
<dbReference type="PANTHER" id="PTHR37418:SF2">
    <property type="entry name" value="3-KETO-5-AMINOHEXANOATE CLEAVAGE ENZYME"/>
    <property type="match status" value="1"/>
</dbReference>
<keyword evidence="3" id="KW-0479">Metal-binding</keyword>
<dbReference type="GO" id="GO:0043720">
    <property type="term" value="F:3-keto-5-aminohexanoate cleavage activity"/>
    <property type="evidence" value="ECO:0007669"/>
    <property type="project" value="InterPro"/>
</dbReference>
<accession>A0A1H2WBI7</accession>
<evidence type="ECO:0000256" key="4">
    <source>
        <dbReference type="ARBA" id="ARBA00022833"/>
    </source>
</evidence>
<dbReference type="GeneID" id="94021327"/>
<evidence type="ECO:0000313" key="6">
    <source>
        <dbReference type="Proteomes" id="UP000183076"/>
    </source>
</evidence>
<evidence type="ECO:0000256" key="1">
    <source>
        <dbReference type="ARBA" id="ARBA00001947"/>
    </source>
</evidence>
<dbReference type="Proteomes" id="UP000183076">
    <property type="component" value="Unassembled WGS sequence"/>
</dbReference>
<organism evidence="5 6">
    <name type="scientific">Sulfitobacter pontiacus</name>
    <dbReference type="NCBI Taxonomy" id="60137"/>
    <lineage>
        <taxon>Bacteria</taxon>
        <taxon>Pseudomonadati</taxon>
        <taxon>Pseudomonadota</taxon>
        <taxon>Alphaproteobacteria</taxon>
        <taxon>Rhodobacterales</taxon>
        <taxon>Roseobacteraceae</taxon>
        <taxon>Sulfitobacter</taxon>
    </lineage>
</organism>
<keyword evidence="4" id="KW-0862">Zinc</keyword>
<dbReference type="EMBL" id="FNNB01000003">
    <property type="protein sequence ID" value="SDW77885.1"/>
    <property type="molecule type" value="Genomic_DNA"/>
</dbReference>
<reference evidence="6" key="1">
    <citation type="submission" date="2016-10" db="EMBL/GenBank/DDBJ databases">
        <authorList>
            <person name="Varghese N."/>
            <person name="Submissions S."/>
        </authorList>
    </citation>
    <scope>NUCLEOTIDE SEQUENCE [LARGE SCALE GENOMIC DNA]</scope>
    <source>
        <strain evidence="6">DSM 10014</strain>
    </source>
</reference>
<name>A0A1H2WBI7_9RHOB</name>
<dbReference type="InterPro" id="IPR008567">
    <property type="entry name" value="BKACE"/>
</dbReference>
<dbReference type="PANTHER" id="PTHR37418">
    <property type="entry name" value="3-KETO-5-AMINOHEXANOATE CLEAVAGE ENZYME-RELATED"/>
    <property type="match status" value="1"/>
</dbReference>
<evidence type="ECO:0000256" key="3">
    <source>
        <dbReference type="ARBA" id="ARBA00022723"/>
    </source>
</evidence>
<comment type="cofactor">
    <cofactor evidence="1">
        <name>Zn(2+)</name>
        <dbReference type="ChEBI" id="CHEBI:29105"/>
    </cofactor>
</comment>
<sequence length="259" mass="27916">MTALPRFMVAPNGARLTKADHPALPVTIEETVACALACHAAGADGLHAHVRDTEQRHVLDLGLYAELLSELGQRAPDLYVQITSEAAGRFTPAEQRHLVETLKPRAVSVALHEVTADQENAATRRFFAMCAEAKIDVQHILYDTADIAHLARLVAQGDVPRDRLKTLIVLGRYTSGQTSTPAEVAALAQRLKSALPDADWAACAFGPQETACLIEAMRHGGKTRIGFENNRLNADGQVAANNAERVTELVTQAKRAGFA</sequence>